<reference evidence="1" key="1">
    <citation type="journal article" date="2021" name="Proc. Natl. Acad. Sci. U.S.A.">
        <title>A Catalog of Tens of Thousands of Viruses from Human Metagenomes Reveals Hidden Associations with Chronic Diseases.</title>
        <authorList>
            <person name="Tisza M.J."/>
            <person name="Buck C.B."/>
        </authorList>
    </citation>
    <scope>NUCLEOTIDE SEQUENCE</scope>
    <source>
        <strain evidence="1">Ct8mY9</strain>
    </source>
</reference>
<name>A0A8S5SEE1_9CAUD</name>
<protein>
    <submittedName>
        <fullName evidence="1">Uncharacterized protein</fullName>
    </submittedName>
</protein>
<sequence>MAEDKFLDKSGLARYDEKLKQRAVLATEIREIKIVTEYPEIEEPNVLYMKVVE</sequence>
<proteinExistence type="predicted"/>
<dbReference type="EMBL" id="BK032581">
    <property type="protein sequence ID" value="DAF49428.1"/>
    <property type="molecule type" value="Genomic_DNA"/>
</dbReference>
<organism evidence="1">
    <name type="scientific">Myoviridae sp. ct8mY9</name>
    <dbReference type="NCBI Taxonomy" id="2827664"/>
    <lineage>
        <taxon>Viruses</taxon>
        <taxon>Duplodnaviria</taxon>
        <taxon>Heunggongvirae</taxon>
        <taxon>Uroviricota</taxon>
        <taxon>Caudoviricetes</taxon>
    </lineage>
</organism>
<evidence type="ECO:0000313" key="1">
    <source>
        <dbReference type="EMBL" id="DAF49428.1"/>
    </source>
</evidence>
<accession>A0A8S5SEE1</accession>